<dbReference type="AlphaFoldDB" id="S7PX67"/>
<reference evidence="2 3" key="1">
    <citation type="journal article" date="2012" name="Science">
        <title>The Paleozoic origin of enzymatic lignin decomposition reconstructed from 31 fungal genomes.</title>
        <authorList>
            <person name="Floudas D."/>
            <person name="Binder M."/>
            <person name="Riley R."/>
            <person name="Barry K."/>
            <person name="Blanchette R.A."/>
            <person name="Henrissat B."/>
            <person name="Martinez A.T."/>
            <person name="Otillar R."/>
            <person name="Spatafora J.W."/>
            <person name="Yadav J.S."/>
            <person name="Aerts A."/>
            <person name="Benoit I."/>
            <person name="Boyd A."/>
            <person name="Carlson A."/>
            <person name="Copeland A."/>
            <person name="Coutinho P.M."/>
            <person name="de Vries R.P."/>
            <person name="Ferreira P."/>
            <person name="Findley K."/>
            <person name="Foster B."/>
            <person name="Gaskell J."/>
            <person name="Glotzer D."/>
            <person name="Gorecki P."/>
            <person name="Heitman J."/>
            <person name="Hesse C."/>
            <person name="Hori C."/>
            <person name="Igarashi K."/>
            <person name="Jurgens J.A."/>
            <person name="Kallen N."/>
            <person name="Kersten P."/>
            <person name="Kohler A."/>
            <person name="Kuees U."/>
            <person name="Kumar T.K.A."/>
            <person name="Kuo A."/>
            <person name="LaButti K."/>
            <person name="Larrondo L.F."/>
            <person name="Lindquist E."/>
            <person name="Ling A."/>
            <person name="Lombard V."/>
            <person name="Lucas S."/>
            <person name="Lundell T."/>
            <person name="Martin R."/>
            <person name="McLaughlin D.J."/>
            <person name="Morgenstern I."/>
            <person name="Morin E."/>
            <person name="Murat C."/>
            <person name="Nagy L.G."/>
            <person name="Nolan M."/>
            <person name="Ohm R.A."/>
            <person name="Patyshakuliyeva A."/>
            <person name="Rokas A."/>
            <person name="Ruiz-Duenas F.J."/>
            <person name="Sabat G."/>
            <person name="Salamov A."/>
            <person name="Samejima M."/>
            <person name="Schmutz J."/>
            <person name="Slot J.C."/>
            <person name="St John F."/>
            <person name="Stenlid J."/>
            <person name="Sun H."/>
            <person name="Sun S."/>
            <person name="Syed K."/>
            <person name="Tsang A."/>
            <person name="Wiebenga A."/>
            <person name="Young D."/>
            <person name="Pisabarro A."/>
            <person name="Eastwood D.C."/>
            <person name="Martin F."/>
            <person name="Cullen D."/>
            <person name="Grigoriev I.V."/>
            <person name="Hibbett D.S."/>
        </authorList>
    </citation>
    <scope>NUCLEOTIDE SEQUENCE [LARGE SCALE GENOMIC DNA]</scope>
    <source>
        <strain evidence="2 3">ATCC 11539</strain>
    </source>
</reference>
<feature type="non-terminal residue" evidence="2">
    <location>
        <position position="153"/>
    </location>
</feature>
<dbReference type="Pfam" id="PF12937">
    <property type="entry name" value="F-box-like"/>
    <property type="match status" value="1"/>
</dbReference>
<dbReference type="HOGENOM" id="CLU_1717585_0_0_1"/>
<dbReference type="GeneID" id="19300879"/>
<dbReference type="CDD" id="cd09917">
    <property type="entry name" value="F-box_SF"/>
    <property type="match status" value="1"/>
</dbReference>
<dbReference type="InterPro" id="IPR036047">
    <property type="entry name" value="F-box-like_dom_sf"/>
</dbReference>
<dbReference type="OrthoDB" id="3543113at2759"/>
<protein>
    <recommendedName>
        <fullName evidence="1">F-box domain-containing protein</fullName>
    </recommendedName>
</protein>
<sequence length="153" mass="17784">MGAPSCHEPVVHPCLAISEILREIFYFLDDRHDLAALARTCRAFMDLALDRLWHELPDFTILICFVLPESRWQIVPPKEINPRPILNIVASPSVNEWKRFAYYATRVKKLFYNTRFSVKKYAVTRPLIIAREALELILEANPCESIHPTRILP</sequence>
<evidence type="ECO:0000313" key="2">
    <source>
        <dbReference type="EMBL" id="EPQ52088.1"/>
    </source>
</evidence>
<keyword evidence="3" id="KW-1185">Reference proteome</keyword>
<evidence type="ECO:0000259" key="1">
    <source>
        <dbReference type="Pfam" id="PF12937"/>
    </source>
</evidence>
<accession>S7PX67</accession>
<proteinExistence type="predicted"/>
<gene>
    <name evidence="2" type="ORF">GLOTRDRAFT_122796</name>
</gene>
<dbReference type="RefSeq" id="XP_007869282.1">
    <property type="nucleotide sequence ID" value="XM_007871091.1"/>
</dbReference>
<dbReference type="Proteomes" id="UP000030669">
    <property type="component" value="Unassembled WGS sequence"/>
</dbReference>
<evidence type="ECO:0000313" key="3">
    <source>
        <dbReference type="Proteomes" id="UP000030669"/>
    </source>
</evidence>
<name>S7PX67_GLOTA</name>
<feature type="domain" description="F-box" evidence="1">
    <location>
        <begin position="18"/>
        <end position="56"/>
    </location>
</feature>
<dbReference type="SUPFAM" id="SSF81383">
    <property type="entry name" value="F-box domain"/>
    <property type="match status" value="1"/>
</dbReference>
<dbReference type="KEGG" id="gtr:GLOTRDRAFT_122796"/>
<dbReference type="EMBL" id="KB469308">
    <property type="protein sequence ID" value="EPQ52088.1"/>
    <property type="molecule type" value="Genomic_DNA"/>
</dbReference>
<organism evidence="2 3">
    <name type="scientific">Gloeophyllum trabeum (strain ATCC 11539 / FP-39264 / Madison 617)</name>
    <name type="common">Brown rot fungus</name>
    <dbReference type="NCBI Taxonomy" id="670483"/>
    <lineage>
        <taxon>Eukaryota</taxon>
        <taxon>Fungi</taxon>
        <taxon>Dikarya</taxon>
        <taxon>Basidiomycota</taxon>
        <taxon>Agaricomycotina</taxon>
        <taxon>Agaricomycetes</taxon>
        <taxon>Gloeophyllales</taxon>
        <taxon>Gloeophyllaceae</taxon>
        <taxon>Gloeophyllum</taxon>
    </lineage>
</organism>
<dbReference type="InterPro" id="IPR001810">
    <property type="entry name" value="F-box_dom"/>
</dbReference>